<evidence type="ECO:0000256" key="3">
    <source>
        <dbReference type="ARBA" id="ARBA00023295"/>
    </source>
</evidence>
<dbReference type="InterPro" id="IPR006710">
    <property type="entry name" value="Glyco_hydro_43"/>
</dbReference>
<dbReference type="EMBL" id="CAUYUE010000005">
    <property type="protein sequence ID" value="CAK0772391.1"/>
    <property type="molecule type" value="Genomic_DNA"/>
</dbReference>
<organism evidence="6 7">
    <name type="scientific">Coccomyxa viridis</name>
    <dbReference type="NCBI Taxonomy" id="1274662"/>
    <lineage>
        <taxon>Eukaryota</taxon>
        <taxon>Viridiplantae</taxon>
        <taxon>Chlorophyta</taxon>
        <taxon>core chlorophytes</taxon>
        <taxon>Trebouxiophyceae</taxon>
        <taxon>Trebouxiophyceae incertae sedis</taxon>
        <taxon>Coccomyxaceae</taxon>
        <taxon>Coccomyxa</taxon>
    </lineage>
</organism>
<keyword evidence="3 4" id="KW-0326">Glycosidase</keyword>
<dbReference type="Pfam" id="PF04616">
    <property type="entry name" value="Glyco_hydro_43"/>
    <property type="match status" value="1"/>
</dbReference>
<dbReference type="Gene3D" id="2.115.10.20">
    <property type="entry name" value="Glycosyl hydrolase domain, family 43"/>
    <property type="match status" value="1"/>
</dbReference>
<feature type="compositionally biased region" description="Polar residues" evidence="5">
    <location>
        <begin position="352"/>
        <end position="363"/>
    </location>
</feature>
<evidence type="ECO:0000313" key="6">
    <source>
        <dbReference type="EMBL" id="CAK0772391.1"/>
    </source>
</evidence>
<dbReference type="GO" id="GO:0004553">
    <property type="term" value="F:hydrolase activity, hydrolyzing O-glycosyl compounds"/>
    <property type="evidence" value="ECO:0007669"/>
    <property type="project" value="InterPro"/>
</dbReference>
<protein>
    <recommendedName>
        <fullName evidence="8">Glycosyl hydrolase family 43 protein</fullName>
    </recommendedName>
</protein>
<dbReference type="AlphaFoldDB" id="A0AAV1I0G3"/>
<comment type="similarity">
    <text evidence="1 4">Belongs to the glycosyl hydrolase 43 family.</text>
</comment>
<keyword evidence="2 4" id="KW-0378">Hydrolase</keyword>
<dbReference type="Proteomes" id="UP001314263">
    <property type="component" value="Unassembled WGS sequence"/>
</dbReference>
<accession>A0AAV1I0G3</accession>
<keyword evidence="7" id="KW-1185">Reference proteome</keyword>
<dbReference type="PANTHER" id="PTHR22925:SF3">
    <property type="entry name" value="GLYCOSYL HYDROLASE FAMILY PROTEIN 43"/>
    <property type="match status" value="1"/>
</dbReference>
<reference evidence="6 7" key="1">
    <citation type="submission" date="2023-10" db="EMBL/GenBank/DDBJ databases">
        <authorList>
            <person name="Maclean D."/>
            <person name="Macfadyen A."/>
        </authorList>
    </citation>
    <scope>NUCLEOTIDE SEQUENCE [LARGE SCALE GENOMIC DNA]</scope>
</reference>
<proteinExistence type="inferred from homology"/>
<evidence type="ECO:0000256" key="5">
    <source>
        <dbReference type="SAM" id="MobiDB-lite"/>
    </source>
</evidence>
<evidence type="ECO:0000256" key="4">
    <source>
        <dbReference type="RuleBase" id="RU361187"/>
    </source>
</evidence>
<dbReference type="InterPro" id="IPR023296">
    <property type="entry name" value="Glyco_hydro_beta-prop_sf"/>
</dbReference>
<sequence>MLQVQAHGGGLLKVKDTWYWYGESYKRPLLNDFLSEGVNLYSSSDLATWHYEGLVFNGTAQMTGMPVDPPYRIERPKILYNAQYGQYVLLFHADTPKFTFPAVGVAKATDITGPYEWVHVIHPDGLNSFDMGVWQEDDGSAYLIRSVNNEYLGISPLSPDYTTTVGLVSTAPRCEGPSVFKPAANSYFMMASHLTGWAPNPPLLFHATSDSLSGAVWLDSTVPASGVGANITFNSQSTFVFPLVLEDGTRMFIYMGDRWNFYGPGSVVKASYVWLPLLPRLDGLGYELVYADRWSPSEFRERARIPVVYNNGTSPESIPISRALPYAQGSSSPEVAGAAAEATPSRPPPGWQTFSSQHNTTRQAHVMTPTRAANASAAAPAPSANTSAVAATASDAAQVSGTEAMARKIADTLSAALSG</sequence>
<evidence type="ECO:0000256" key="1">
    <source>
        <dbReference type="ARBA" id="ARBA00009865"/>
    </source>
</evidence>
<comment type="caution">
    <text evidence="6">The sequence shown here is derived from an EMBL/GenBank/DDBJ whole genome shotgun (WGS) entry which is preliminary data.</text>
</comment>
<dbReference type="PANTHER" id="PTHR22925">
    <property type="entry name" value="GLYCOSYL HYDROLASE 43 FAMILY MEMBER"/>
    <property type="match status" value="1"/>
</dbReference>
<evidence type="ECO:0000256" key="2">
    <source>
        <dbReference type="ARBA" id="ARBA00022801"/>
    </source>
</evidence>
<gene>
    <name evidence="6" type="ORF">CVIRNUC_003958</name>
</gene>
<evidence type="ECO:0000313" key="7">
    <source>
        <dbReference type="Proteomes" id="UP001314263"/>
    </source>
</evidence>
<dbReference type="GO" id="GO:0005975">
    <property type="term" value="P:carbohydrate metabolic process"/>
    <property type="evidence" value="ECO:0007669"/>
    <property type="project" value="InterPro"/>
</dbReference>
<dbReference type="CDD" id="cd08985">
    <property type="entry name" value="GH43_CtGH43-like"/>
    <property type="match status" value="1"/>
</dbReference>
<name>A0AAV1I0G3_9CHLO</name>
<dbReference type="SUPFAM" id="SSF75005">
    <property type="entry name" value="Arabinanase/levansucrase/invertase"/>
    <property type="match status" value="1"/>
</dbReference>
<feature type="region of interest" description="Disordered" evidence="5">
    <location>
        <begin position="329"/>
        <end position="364"/>
    </location>
</feature>
<evidence type="ECO:0008006" key="8">
    <source>
        <dbReference type="Google" id="ProtNLM"/>
    </source>
</evidence>